<dbReference type="STRING" id="1229662.W3X0P7"/>
<dbReference type="GeneID" id="19273572"/>
<feature type="region of interest" description="Disordered" evidence="1">
    <location>
        <begin position="323"/>
        <end position="343"/>
    </location>
</feature>
<dbReference type="SUPFAM" id="SSF53167">
    <property type="entry name" value="Purine and uridine phosphorylases"/>
    <property type="match status" value="1"/>
</dbReference>
<dbReference type="InterPro" id="IPR002182">
    <property type="entry name" value="NB-ARC"/>
</dbReference>
<sequence>MQSNDPLSRRAGPLDPHDYTVAWIAPLEIEAQAALHLLDVRHEGRFPVSRGDDYVFHAGSMLGHNVVIATLPAGQEYGTGSAAALASQVKKFFPKLWFGLLVGVAAALPDLSRSPVRDIRLGDVLVGLPEGNSAGLVAYDLGKETEDGFEPLRRGHALAVTEPIIQSAIGSIKLKAPYDAEEFLPFYETIRSKEHATGVFADPGQDRDKLFWTEDDGTDRPVERTRRPDSQRTRVWYGPIGSGDKLLKNAQRRNELRDKYGVIGVEMEAAGTMNRIPVGVIRGVCDYGDKHKNKEWQPYAAAMAAAYGKAVLYEIPPRDLGLPGQSKQTVAGNTTESNSKQNKPVSSMIMIDSDLGSLRQPCYHIQLAKNSRFTGRTAVLDTLEEKLFGQERCQRTALVGLGGVGKTQVALRLAYRVKEQRPEYSIFWVPIISANSAQQAYVEMAKKLGVEKRSNDEDIRELVRRHLSSAESGKWLLIVDNADDQELVFGSAENGGIDDFLPRSDQGSILLTTRSRQVAVEFAQADVVDIERMSQQEATQLLGKSLPQKQMLQDEALITELLEYLTYLPLAITQAAAYLNRTKAPIHKYLSLLRGAKKDIPKILGQEFRDNSRYQESRNAVATTWLLSFDQIEKSNKTAVKLLSFIAYIEPKAIPQSIMPRPGPETGSDGSNSEELESAIGYLCGYSFLVRRADSDMFDMHSLVHLATGAWTKERGRRTQIVRDAIGHLAKVFPSDDPADRELWREYMPHALRLLYGGEGGEAEQCRYQLLSSVGRCLYKDRRFQEAVQCFEEVYEWERKEETAANNPPLTSMYWLAIAYLSNRQVKKAIELLENVESAKKKVLDEKDHDRLTSRLHLANAYLEDRRIKEAIPIFEDIVAVQKETLDEKDHNLLVSKSRLANAYLLDRRIKEAIEIFEHVLIIQKETLDEKDHSRLSVEHSLALAYHDDRRIKEAVQMLEHVVTMRRETLDEKDHTRLRSEQVFGIACISDRRIKEAIKILEYVVTVRRETLDEKDHSRITAEHSLAKAYLEDRQVIKAIELFEPVVAARREMLDVKDHFRLTSEQSLARAYLENQQINEAIEILEHVVAVREKTQDKSDHFRLTSEYLLAKAFLEDQRIKEAIKILECVVSVRKETLNEKDHERLTSEHLLAKAHLQDGRTKHAIEIFEHVRSVRRETLREMDHNRLISESELARAYLKDGRARKAIDLLEHVVAITNKHYAEDDPDRQSWTELLTRAREQLEAEWETSEDESEASGWVQEMETGEVDVATLSASVDSLIEALDRLHM</sequence>
<proteinExistence type="predicted"/>
<evidence type="ECO:0000259" key="2">
    <source>
        <dbReference type="Pfam" id="PF00931"/>
    </source>
</evidence>
<dbReference type="InterPro" id="IPR027417">
    <property type="entry name" value="P-loop_NTPase"/>
</dbReference>
<evidence type="ECO:0000256" key="1">
    <source>
        <dbReference type="SAM" id="MobiDB-lite"/>
    </source>
</evidence>
<dbReference type="SMART" id="SM00028">
    <property type="entry name" value="TPR"/>
    <property type="match status" value="8"/>
</dbReference>
<dbReference type="SUPFAM" id="SSF52540">
    <property type="entry name" value="P-loop containing nucleoside triphosphate hydrolases"/>
    <property type="match status" value="1"/>
</dbReference>
<dbReference type="Pfam" id="PF13424">
    <property type="entry name" value="TPR_12"/>
    <property type="match status" value="2"/>
</dbReference>
<dbReference type="GO" id="GO:0003824">
    <property type="term" value="F:catalytic activity"/>
    <property type="evidence" value="ECO:0007669"/>
    <property type="project" value="InterPro"/>
</dbReference>
<evidence type="ECO:0000313" key="4">
    <source>
        <dbReference type="Proteomes" id="UP000030651"/>
    </source>
</evidence>
<dbReference type="Pfam" id="PF00931">
    <property type="entry name" value="NB-ARC"/>
    <property type="match status" value="1"/>
</dbReference>
<dbReference type="Gene3D" id="3.40.50.300">
    <property type="entry name" value="P-loop containing nucleotide triphosphate hydrolases"/>
    <property type="match status" value="1"/>
</dbReference>
<reference evidence="4" key="1">
    <citation type="journal article" date="2015" name="BMC Genomics">
        <title>Genomic and transcriptomic analysis of the endophytic fungus Pestalotiopsis fici reveals its lifestyle and high potential for synthesis of natural products.</title>
        <authorList>
            <person name="Wang X."/>
            <person name="Zhang X."/>
            <person name="Liu L."/>
            <person name="Xiang M."/>
            <person name="Wang W."/>
            <person name="Sun X."/>
            <person name="Che Y."/>
            <person name="Guo L."/>
            <person name="Liu G."/>
            <person name="Guo L."/>
            <person name="Wang C."/>
            <person name="Yin W.B."/>
            <person name="Stadler M."/>
            <person name="Zhang X."/>
            <person name="Liu X."/>
        </authorList>
    </citation>
    <scope>NUCLEOTIDE SEQUENCE [LARGE SCALE GENOMIC DNA]</scope>
    <source>
        <strain evidence="4">W106-1 / CGMCC3.15140</strain>
    </source>
</reference>
<dbReference type="EMBL" id="KI912114">
    <property type="protein sequence ID" value="ETS78706.1"/>
    <property type="molecule type" value="Genomic_DNA"/>
</dbReference>
<protein>
    <recommendedName>
        <fullName evidence="2">NB-ARC domain-containing protein</fullName>
    </recommendedName>
</protein>
<dbReference type="SUPFAM" id="SSF48452">
    <property type="entry name" value="TPR-like"/>
    <property type="match status" value="4"/>
</dbReference>
<name>W3X0P7_PESFW</name>
<dbReference type="InParanoid" id="W3X0P7"/>
<dbReference type="Gene3D" id="3.40.50.1580">
    <property type="entry name" value="Nucleoside phosphorylase domain"/>
    <property type="match status" value="1"/>
</dbReference>
<dbReference type="HOGENOM" id="CLU_000288_125_3_1"/>
<dbReference type="OrthoDB" id="5086500at2759"/>
<organism evidence="3 4">
    <name type="scientific">Pestalotiopsis fici (strain W106-1 / CGMCC3.15140)</name>
    <dbReference type="NCBI Taxonomy" id="1229662"/>
    <lineage>
        <taxon>Eukaryota</taxon>
        <taxon>Fungi</taxon>
        <taxon>Dikarya</taxon>
        <taxon>Ascomycota</taxon>
        <taxon>Pezizomycotina</taxon>
        <taxon>Sordariomycetes</taxon>
        <taxon>Xylariomycetidae</taxon>
        <taxon>Amphisphaeriales</taxon>
        <taxon>Sporocadaceae</taxon>
        <taxon>Pestalotiopsis</taxon>
    </lineage>
</organism>
<evidence type="ECO:0000313" key="3">
    <source>
        <dbReference type="EMBL" id="ETS78706.1"/>
    </source>
</evidence>
<dbReference type="InterPro" id="IPR019734">
    <property type="entry name" value="TPR_rpt"/>
</dbReference>
<feature type="domain" description="NB-ARC" evidence="2">
    <location>
        <begin position="378"/>
        <end position="545"/>
    </location>
</feature>
<dbReference type="KEGG" id="pfy:PFICI_08559"/>
<dbReference type="InterPro" id="IPR053137">
    <property type="entry name" value="NLR-like"/>
</dbReference>
<dbReference type="RefSeq" id="XP_007835331.1">
    <property type="nucleotide sequence ID" value="XM_007837140.1"/>
</dbReference>
<dbReference type="PANTHER" id="PTHR46082:SF11">
    <property type="entry name" value="AAA+ ATPASE DOMAIN-CONTAINING PROTEIN-RELATED"/>
    <property type="match status" value="1"/>
</dbReference>
<keyword evidence="4" id="KW-1185">Reference proteome</keyword>
<feature type="compositionally biased region" description="Polar residues" evidence="1">
    <location>
        <begin position="325"/>
        <end position="343"/>
    </location>
</feature>
<dbReference type="InterPro" id="IPR011990">
    <property type="entry name" value="TPR-like_helical_dom_sf"/>
</dbReference>
<dbReference type="Proteomes" id="UP000030651">
    <property type="component" value="Unassembled WGS sequence"/>
</dbReference>
<dbReference type="OMA" id="ARAYHAN"/>
<dbReference type="Pfam" id="PF13374">
    <property type="entry name" value="TPR_10"/>
    <property type="match status" value="3"/>
</dbReference>
<dbReference type="Gene3D" id="1.25.40.10">
    <property type="entry name" value="Tetratricopeptide repeat domain"/>
    <property type="match status" value="2"/>
</dbReference>
<dbReference type="InterPro" id="IPR035994">
    <property type="entry name" value="Nucleoside_phosphorylase_sf"/>
</dbReference>
<dbReference type="GO" id="GO:0009116">
    <property type="term" value="P:nucleoside metabolic process"/>
    <property type="evidence" value="ECO:0007669"/>
    <property type="project" value="InterPro"/>
</dbReference>
<dbReference type="eggNOG" id="KOG1840">
    <property type="taxonomic scope" value="Eukaryota"/>
</dbReference>
<gene>
    <name evidence="3" type="ORF">PFICI_08559</name>
</gene>
<dbReference type="GO" id="GO:0043531">
    <property type="term" value="F:ADP binding"/>
    <property type="evidence" value="ECO:0007669"/>
    <property type="project" value="InterPro"/>
</dbReference>
<accession>W3X0P7</accession>
<dbReference type="PANTHER" id="PTHR46082">
    <property type="entry name" value="ATP/GTP-BINDING PROTEIN-RELATED"/>
    <property type="match status" value="1"/>
</dbReference>